<reference evidence="3 4" key="1">
    <citation type="submission" date="2019-04" db="EMBL/GenBank/DDBJ databases">
        <title>Comparative genomics and transcriptomics to analyze fruiting body development in filamentous ascomycetes.</title>
        <authorList>
            <consortium name="DOE Joint Genome Institute"/>
            <person name="Lutkenhaus R."/>
            <person name="Traeger S."/>
            <person name="Breuer J."/>
            <person name="Kuo A."/>
            <person name="Lipzen A."/>
            <person name="Pangilinan J."/>
            <person name="Dilworth D."/>
            <person name="Sandor L."/>
            <person name="Poggeler S."/>
            <person name="Barry K."/>
            <person name="Grigoriev I.V."/>
            <person name="Nowrousian M."/>
        </authorList>
    </citation>
    <scope>NUCLEOTIDE SEQUENCE [LARGE SCALE GENOMIC DNA]</scope>
    <source>
        <strain evidence="3 4">CBS 389.68</strain>
    </source>
</reference>
<feature type="domain" description="RTG2 C-terminal" evidence="2">
    <location>
        <begin position="358"/>
        <end position="556"/>
    </location>
</feature>
<dbReference type="Pfam" id="PF23566">
    <property type="entry name" value="RTG2_C"/>
    <property type="match status" value="1"/>
</dbReference>
<dbReference type="FunCoup" id="A0A4S2MVF2">
    <property type="interactions" value="257"/>
</dbReference>
<dbReference type="AlphaFoldDB" id="A0A4S2MVF2"/>
<feature type="domain" description="Ppx/GppA phosphatase N-terminal" evidence="1">
    <location>
        <begin position="48"/>
        <end position="352"/>
    </location>
</feature>
<dbReference type="GO" id="GO:0006357">
    <property type="term" value="P:regulation of transcription by RNA polymerase II"/>
    <property type="evidence" value="ECO:0007669"/>
    <property type="project" value="TreeGrafter"/>
</dbReference>
<dbReference type="OrthoDB" id="2014654at2759"/>
<keyword evidence="4" id="KW-1185">Reference proteome</keyword>
<dbReference type="InParanoid" id="A0A4S2MVF2"/>
<organism evidence="3 4">
    <name type="scientific">Ascodesmis nigricans</name>
    <dbReference type="NCBI Taxonomy" id="341454"/>
    <lineage>
        <taxon>Eukaryota</taxon>
        <taxon>Fungi</taxon>
        <taxon>Dikarya</taxon>
        <taxon>Ascomycota</taxon>
        <taxon>Pezizomycotina</taxon>
        <taxon>Pezizomycetes</taxon>
        <taxon>Pezizales</taxon>
        <taxon>Ascodesmidaceae</taxon>
        <taxon>Ascodesmis</taxon>
    </lineage>
</organism>
<proteinExistence type="predicted"/>
<dbReference type="Pfam" id="PF02541">
    <property type="entry name" value="Ppx-GppA"/>
    <property type="match status" value="1"/>
</dbReference>
<dbReference type="STRING" id="341454.A0A4S2MVF2"/>
<dbReference type="Gene3D" id="3.30.420.150">
    <property type="entry name" value="Exopolyphosphatase. Domain 2"/>
    <property type="match status" value="1"/>
</dbReference>
<gene>
    <name evidence="3" type="ORF">EX30DRAFT_359081</name>
</gene>
<evidence type="ECO:0000259" key="1">
    <source>
        <dbReference type="Pfam" id="PF02541"/>
    </source>
</evidence>
<dbReference type="Gene3D" id="3.30.420.40">
    <property type="match status" value="1"/>
</dbReference>
<dbReference type="InterPro" id="IPR057512">
    <property type="entry name" value="RTG2_C"/>
</dbReference>
<name>A0A4S2MVF2_9PEZI</name>
<dbReference type="PANTHER" id="PTHR30005:SF0">
    <property type="entry name" value="RETROGRADE REGULATION PROTEIN 2"/>
    <property type="match status" value="1"/>
</dbReference>
<dbReference type="PANTHER" id="PTHR30005">
    <property type="entry name" value="EXOPOLYPHOSPHATASE"/>
    <property type="match status" value="1"/>
</dbReference>
<evidence type="ECO:0000313" key="3">
    <source>
        <dbReference type="EMBL" id="TGZ80513.1"/>
    </source>
</evidence>
<dbReference type="InterPro" id="IPR003695">
    <property type="entry name" value="Ppx_GppA_N"/>
</dbReference>
<dbReference type="Proteomes" id="UP000298138">
    <property type="component" value="Unassembled WGS sequence"/>
</dbReference>
<evidence type="ECO:0000313" key="4">
    <source>
        <dbReference type="Proteomes" id="UP000298138"/>
    </source>
</evidence>
<dbReference type="EMBL" id="ML220124">
    <property type="protein sequence ID" value="TGZ80513.1"/>
    <property type="molecule type" value="Genomic_DNA"/>
</dbReference>
<dbReference type="InterPro" id="IPR050273">
    <property type="entry name" value="GppA/Ppx_hydrolase"/>
</dbReference>
<sequence>MALKKMSSFSDRLNYPPPNPDYHGLVDIGSNGVRFSITDLSPPGTRVMPTLFQDRCSISLYDAQFAGTNKAPIPDEVIDIVVCSLKRFRHVCITYGVPASNIRAVATEATREATNSSKFLEAIKSATGWDVELLPKEEEGRIGSWGIASSVPHISGLVMDLGGGSTQLSWLHTRKGETLMAANPVSLPYGAAALTKRLTTAIDDAAIEALKTELTERLQGAFQSLDLPPEISKASKQPSGINLYLSGGGFRGFGYVLLSQHPIQPYPIPIINGFTSAGDSFRALASGMHNASSADVRSAVADTFRISERRARQIPAVAFLITTLIHALPTIQSVIFCQGGVREGLLYSTLPQEIRTQDPLLIATQQYGTVSSTALAELMHNALPRSTPPAIRAIVHPLANIMGYHANVPKESRASCGLHSTSTGFLSAVHGLTHEVRALLALALCQRWGGEVHDSNVRTRLGMLVGGELEFWARYLGAISGLVGAVYPASIVLKGEDRIEFWVEEKMGKENGGERKDGRVILEIRGRGKDPVLHAVLQDGIKEIEKVGKKKRCTMGFRKKIVANYKEIANTG</sequence>
<dbReference type="SUPFAM" id="SSF53067">
    <property type="entry name" value="Actin-like ATPase domain"/>
    <property type="match status" value="2"/>
</dbReference>
<evidence type="ECO:0000259" key="2">
    <source>
        <dbReference type="Pfam" id="PF23566"/>
    </source>
</evidence>
<dbReference type="FunFam" id="3.30.420.40:FF:000191">
    <property type="entry name" value="Retrograde regulation protein 2"/>
    <property type="match status" value="1"/>
</dbReference>
<protein>
    <submittedName>
        <fullName evidence="3">Ppx-GppA-domain-containing protein</fullName>
    </submittedName>
</protein>
<dbReference type="InterPro" id="IPR043129">
    <property type="entry name" value="ATPase_NBD"/>
</dbReference>
<dbReference type="Gene3D" id="1.10.3210.10">
    <property type="entry name" value="Hypothetical protein af1432"/>
    <property type="match status" value="1"/>
</dbReference>
<accession>A0A4S2MVF2</accession>